<dbReference type="GeneID" id="64601581"/>
<name>A0A9P7AAC7_9AGAM</name>
<evidence type="ECO:0000313" key="2">
    <source>
        <dbReference type="EMBL" id="KAG1785440.1"/>
    </source>
</evidence>
<accession>A0A9P7AAC7</accession>
<keyword evidence="1" id="KW-1133">Transmembrane helix</keyword>
<sequence>MAFLGLRKWSTPVLRPMAPFLAASAITFYLVSKMQEMGVRSETYAKDPKNPYGAQIAKEAHH</sequence>
<dbReference type="GO" id="GO:0045259">
    <property type="term" value="C:proton-transporting ATP synthase complex"/>
    <property type="evidence" value="ECO:0007669"/>
    <property type="project" value="InterPro"/>
</dbReference>
<keyword evidence="1" id="KW-0812">Transmembrane</keyword>
<protein>
    <submittedName>
        <fullName evidence="2">ATPase, F0 complex, subunit J</fullName>
    </submittedName>
</protein>
<dbReference type="PANTHER" id="PTHR28060:SF1">
    <property type="entry name" value="ATP SYNTHASE SUBUNIT J, MITOCHONDRIAL"/>
    <property type="match status" value="1"/>
</dbReference>
<dbReference type="Pfam" id="PF04911">
    <property type="entry name" value="ATP-synt_J"/>
    <property type="match status" value="1"/>
</dbReference>
<dbReference type="RefSeq" id="XP_041152923.1">
    <property type="nucleotide sequence ID" value="XM_041307817.1"/>
</dbReference>
<evidence type="ECO:0000313" key="3">
    <source>
        <dbReference type="Proteomes" id="UP000719766"/>
    </source>
</evidence>
<dbReference type="EMBL" id="JABBWE010000111">
    <property type="protein sequence ID" value="KAG1785440.1"/>
    <property type="molecule type" value="Genomic_DNA"/>
</dbReference>
<feature type="transmembrane region" description="Helical" evidence="1">
    <location>
        <begin position="13"/>
        <end position="31"/>
    </location>
</feature>
<evidence type="ECO:0000256" key="1">
    <source>
        <dbReference type="SAM" id="Phobius"/>
    </source>
</evidence>
<keyword evidence="1" id="KW-0472">Membrane</keyword>
<dbReference type="InterPro" id="IPR006995">
    <property type="entry name" value="ATP_synth_F0_jsu"/>
</dbReference>
<proteinExistence type="predicted"/>
<comment type="caution">
    <text evidence="2">The sequence shown here is derived from an EMBL/GenBank/DDBJ whole genome shotgun (WGS) entry which is preliminary data.</text>
</comment>
<dbReference type="AlphaFoldDB" id="A0A9P7AAC7"/>
<dbReference type="PANTHER" id="PTHR28060">
    <property type="entry name" value="ATP SYNTHASE SUBUNIT J, MITOCHONDRIAL"/>
    <property type="match status" value="1"/>
</dbReference>
<gene>
    <name evidence="2" type="ORF">HD556DRAFT_1450753</name>
</gene>
<reference evidence="2" key="1">
    <citation type="journal article" date="2020" name="New Phytol.">
        <title>Comparative genomics reveals dynamic genome evolution in host specialist ectomycorrhizal fungi.</title>
        <authorList>
            <person name="Lofgren L.A."/>
            <person name="Nguyen N.H."/>
            <person name="Vilgalys R."/>
            <person name="Ruytinx J."/>
            <person name="Liao H.L."/>
            <person name="Branco S."/>
            <person name="Kuo A."/>
            <person name="LaButti K."/>
            <person name="Lipzen A."/>
            <person name="Andreopoulos W."/>
            <person name="Pangilinan J."/>
            <person name="Riley R."/>
            <person name="Hundley H."/>
            <person name="Na H."/>
            <person name="Barry K."/>
            <person name="Grigoriev I.V."/>
            <person name="Stajich J.E."/>
            <person name="Kennedy P.G."/>
        </authorList>
    </citation>
    <scope>NUCLEOTIDE SEQUENCE</scope>
    <source>
        <strain evidence="2">S12</strain>
    </source>
</reference>
<keyword evidence="3" id="KW-1185">Reference proteome</keyword>
<dbReference type="Proteomes" id="UP000719766">
    <property type="component" value="Unassembled WGS sequence"/>
</dbReference>
<dbReference type="GO" id="GO:0046933">
    <property type="term" value="F:proton-transporting ATP synthase activity, rotational mechanism"/>
    <property type="evidence" value="ECO:0007669"/>
    <property type="project" value="TreeGrafter"/>
</dbReference>
<dbReference type="OrthoDB" id="5520611at2759"/>
<organism evidence="2 3">
    <name type="scientific">Suillus plorans</name>
    <dbReference type="NCBI Taxonomy" id="116603"/>
    <lineage>
        <taxon>Eukaryota</taxon>
        <taxon>Fungi</taxon>
        <taxon>Dikarya</taxon>
        <taxon>Basidiomycota</taxon>
        <taxon>Agaricomycotina</taxon>
        <taxon>Agaricomycetes</taxon>
        <taxon>Agaricomycetidae</taxon>
        <taxon>Boletales</taxon>
        <taxon>Suillineae</taxon>
        <taxon>Suillaceae</taxon>
        <taxon>Suillus</taxon>
    </lineage>
</organism>